<dbReference type="AlphaFoldDB" id="A0A5P0YQH7"/>
<keyword evidence="4" id="KW-0808">Transferase</keyword>
<evidence type="ECO:0000313" key="3">
    <source>
        <dbReference type="EMBL" id="MBB1258735.1"/>
    </source>
</evidence>
<keyword evidence="5" id="KW-1185">Reference proteome</keyword>
<dbReference type="Proteomes" id="UP000517765">
    <property type="component" value="Unassembled WGS sequence"/>
</dbReference>
<reference evidence="6 7" key="2">
    <citation type="submission" date="2020-05" db="EMBL/GenBank/DDBJ databases">
        <title>Classification of alakaliphilic streptomycetes isolated from an alkaline soil next to Lonar Crater, India and a proposal for the recognition of Streptomyces alkaliterrae sp. nov.</title>
        <authorList>
            <person name="Golinska P."/>
        </authorList>
    </citation>
    <scope>NUCLEOTIDE SEQUENCE [LARGE SCALE GENOMIC DNA]</scope>
    <source>
        <strain evidence="7">OF3</strain>
        <strain evidence="6">OF8</strain>
    </source>
</reference>
<evidence type="ECO:0000313" key="2">
    <source>
        <dbReference type="EMBL" id="MBB1254107.1"/>
    </source>
</evidence>
<name>A0A5P0YQH7_9ACTN</name>
<gene>
    <name evidence="4" type="ORF">FNX44_011670</name>
    <name evidence="2" type="ORF">H3146_12110</name>
    <name evidence="3" type="ORF">H3147_07815</name>
</gene>
<reference evidence="2" key="3">
    <citation type="journal article" name="Syst. Appl. Microbiol.">
        <title>Streptomyces alkaliterrae sp. nov., isolated from an alkaline soil, and emended descriptions of Streptomyces alkaliphilus, Streptomyces calidiresistens and Streptomyces durbertensis.</title>
        <authorList>
            <person name="Swiecimska M."/>
            <person name="Golinska P."/>
            <person name="Nouioui I."/>
            <person name="Wypij M."/>
            <person name="Rai M."/>
            <person name="Sangal V."/>
            <person name="Goodfellow M."/>
        </authorList>
    </citation>
    <scope>NUCLEOTIDE SEQUENCE</scope>
    <source>
        <strain evidence="2">OF3</strain>
        <strain evidence="3">OF8</strain>
    </source>
</reference>
<dbReference type="Proteomes" id="UP000320857">
    <property type="component" value="Unassembled WGS sequence"/>
</dbReference>
<evidence type="ECO:0000313" key="7">
    <source>
        <dbReference type="Proteomes" id="UP000525686"/>
    </source>
</evidence>
<protein>
    <submittedName>
        <fullName evidence="4">Sulfate adenylyltransferase</fullName>
    </submittedName>
</protein>
<feature type="compositionally biased region" description="Gly residues" evidence="1">
    <location>
        <begin position="14"/>
        <end position="25"/>
    </location>
</feature>
<keyword evidence="4" id="KW-0548">Nucleotidyltransferase</keyword>
<proteinExistence type="predicted"/>
<evidence type="ECO:0000313" key="5">
    <source>
        <dbReference type="Proteomes" id="UP000320857"/>
    </source>
</evidence>
<evidence type="ECO:0000313" key="4">
    <source>
        <dbReference type="EMBL" id="MQS02525.1"/>
    </source>
</evidence>
<evidence type="ECO:0000256" key="1">
    <source>
        <dbReference type="SAM" id="MobiDB-lite"/>
    </source>
</evidence>
<dbReference type="Proteomes" id="UP000525686">
    <property type="component" value="Unassembled WGS sequence"/>
</dbReference>
<accession>A0A5P0YQH7</accession>
<sequence>MTGEVFSSFDLRGGRVGGVSGGGHGGMDRCPR</sequence>
<feature type="region of interest" description="Disordered" evidence="1">
    <location>
        <begin position="1"/>
        <end position="32"/>
    </location>
</feature>
<evidence type="ECO:0000313" key="6">
    <source>
        <dbReference type="Proteomes" id="UP000517765"/>
    </source>
</evidence>
<dbReference type="GO" id="GO:0016779">
    <property type="term" value="F:nucleotidyltransferase activity"/>
    <property type="evidence" value="ECO:0007669"/>
    <property type="project" value="UniProtKB-KW"/>
</dbReference>
<organism evidence="4 5">
    <name type="scientific">Streptomyces alkaliterrae</name>
    <dbReference type="NCBI Taxonomy" id="2213162"/>
    <lineage>
        <taxon>Bacteria</taxon>
        <taxon>Bacillati</taxon>
        <taxon>Actinomycetota</taxon>
        <taxon>Actinomycetes</taxon>
        <taxon>Kitasatosporales</taxon>
        <taxon>Streptomycetaceae</taxon>
        <taxon>Streptomyces</taxon>
    </lineage>
</organism>
<comment type="caution">
    <text evidence="4">The sequence shown here is derived from an EMBL/GenBank/DDBJ whole genome shotgun (WGS) entry which is preliminary data.</text>
</comment>
<dbReference type="EMBL" id="JABJXA010000032">
    <property type="protein sequence ID" value="MBB1258735.1"/>
    <property type="molecule type" value="Genomic_DNA"/>
</dbReference>
<reference evidence="4 5" key="1">
    <citation type="submission" date="2019-10" db="EMBL/GenBank/DDBJ databases">
        <title>Streptomyces sp. nov., a novel actinobacterium isolated from alkaline environment.</title>
        <authorList>
            <person name="Golinska P."/>
        </authorList>
    </citation>
    <scope>NUCLEOTIDE SEQUENCE [LARGE SCALE GENOMIC DNA]</scope>
    <source>
        <strain evidence="4 5">OF1</strain>
    </source>
</reference>
<dbReference type="EMBL" id="JABJWZ010000088">
    <property type="protein sequence ID" value="MBB1254107.1"/>
    <property type="molecule type" value="Genomic_DNA"/>
</dbReference>
<dbReference type="EMBL" id="VJYK02000096">
    <property type="protein sequence ID" value="MQS02525.1"/>
    <property type="molecule type" value="Genomic_DNA"/>
</dbReference>